<dbReference type="PROSITE" id="PS51751">
    <property type="entry name" value="EXPERA"/>
    <property type="match status" value="1"/>
</dbReference>
<sequence>MATHDYYPQSIELPHFTANVSPVFPLILRFGVLWAAVIVGSYSLITRLRPAYKLSDQIAFVWMCLSLSLFPMILTAHITDTRLAGFIHLFFEAHFVIYHATLAGRQGLFDQLWKEYSLSDSRYLTSDPFLISMEAVTAFCWGPLAFLIAYCILVQHPMRHGLQITVSLGQVYGDVLYYATSLLDISYCRPEGYYFWFYYVFFNFIWLAVGCYYVKQSFTEIWRAFEKVQRLKSD</sequence>
<keyword evidence="5" id="KW-0752">Steroid biosynthesis</keyword>
<keyword evidence="10" id="KW-1207">Sterol metabolism</keyword>
<accession>A0A9W4N1W1</accession>
<dbReference type="GO" id="GO:0005783">
    <property type="term" value="C:endoplasmic reticulum"/>
    <property type="evidence" value="ECO:0007669"/>
    <property type="project" value="TreeGrafter"/>
</dbReference>
<proteinExistence type="inferred from homology"/>
<dbReference type="Proteomes" id="UP001153618">
    <property type="component" value="Unassembled WGS sequence"/>
</dbReference>
<feature type="transmembrane region" description="Helical" evidence="14">
    <location>
        <begin position="193"/>
        <end position="214"/>
    </location>
</feature>
<feature type="domain" description="EXPERA" evidence="15">
    <location>
        <begin position="73"/>
        <end position="214"/>
    </location>
</feature>
<evidence type="ECO:0000256" key="8">
    <source>
        <dbReference type="ARBA" id="ARBA00023098"/>
    </source>
</evidence>
<reference evidence="16" key="1">
    <citation type="submission" date="2021-07" db="EMBL/GenBank/DDBJ databases">
        <authorList>
            <person name="Branca A.L. A."/>
        </authorList>
    </citation>
    <scope>NUCLEOTIDE SEQUENCE</scope>
</reference>
<protein>
    <recommendedName>
        <fullName evidence="15">EXPERA domain-containing protein</fullName>
    </recommendedName>
</protein>
<evidence type="ECO:0000256" key="13">
    <source>
        <dbReference type="PROSITE-ProRule" id="PRU01087"/>
    </source>
</evidence>
<dbReference type="GO" id="GO:0000247">
    <property type="term" value="F:C-8 sterol isomerase activity"/>
    <property type="evidence" value="ECO:0007669"/>
    <property type="project" value="TreeGrafter"/>
</dbReference>
<evidence type="ECO:0000256" key="9">
    <source>
        <dbReference type="ARBA" id="ARBA00023136"/>
    </source>
</evidence>
<dbReference type="Pfam" id="PF05241">
    <property type="entry name" value="EBP"/>
    <property type="match status" value="1"/>
</dbReference>
<evidence type="ECO:0000256" key="10">
    <source>
        <dbReference type="ARBA" id="ARBA00023166"/>
    </source>
</evidence>
<keyword evidence="4 13" id="KW-0812">Transmembrane</keyword>
<evidence type="ECO:0000256" key="4">
    <source>
        <dbReference type="ARBA" id="ARBA00022692"/>
    </source>
</evidence>
<comment type="subcellular location">
    <subcellularLocation>
        <location evidence="1">Membrane</location>
        <topology evidence="1">Multi-pass membrane protein</topology>
    </subcellularLocation>
</comment>
<keyword evidence="6 13" id="KW-1133">Transmembrane helix</keyword>
<name>A0A9W4N1W1_PENOL</name>
<keyword evidence="9 13" id="KW-0472">Membrane</keyword>
<keyword evidence="17" id="KW-1185">Reference proteome</keyword>
<dbReference type="GO" id="GO:0047750">
    <property type="term" value="F:cholestenol delta-isomerase activity"/>
    <property type="evidence" value="ECO:0007669"/>
    <property type="project" value="InterPro"/>
</dbReference>
<organism evidence="16 17">
    <name type="scientific">Penicillium olsonii</name>
    <dbReference type="NCBI Taxonomy" id="99116"/>
    <lineage>
        <taxon>Eukaryota</taxon>
        <taxon>Fungi</taxon>
        <taxon>Dikarya</taxon>
        <taxon>Ascomycota</taxon>
        <taxon>Pezizomycotina</taxon>
        <taxon>Eurotiomycetes</taxon>
        <taxon>Eurotiomycetidae</taxon>
        <taxon>Eurotiales</taxon>
        <taxon>Aspergillaceae</taxon>
        <taxon>Penicillium</taxon>
    </lineage>
</organism>
<dbReference type="EMBL" id="CAJVOS010000060">
    <property type="protein sequence ID" value="CAG8226405.1"/>
    <property type="molecule type" value="Genomic_DNA"/>
</dbReference>
<keyword evidence="7" id="KW-0756">Sterol biosynthesis</keyword>
<feature type="transmembrane region" description="Helical" evidence="14">
    <location>
        <begin position="165"/>
        <end position="187"/>
    </location>
</feature>
<keyword evidence="3" id="KW-0444">Lipid biosynthesis</keyword>
<feature type="transmembrane region" description="Helical" evidence="14">
    <location>
        <begin position="57"/>
        <end position="78"/>
    </location>
</feature>
<evidence type="ECO:0000256" key="3">
    <source>
        <dbReference type="ARBA" id="ARBA00022516"/>
    </source>
</evidence>
<evidence type="ECO:0000313" key="16">
    <source>
        <dbReference type="EMBL" id="CAG8226405.1"/>
    </source>
</evidence>
<keyword evidence="12" id="KW-0413">Isomerase</keyword>
<evidence type="ECO:0000256" key="1">
    <source>
        <dbReference type="ARBA" id="ARBA00004141"/>
    </source>
</evidence>
<feature type="transmembrane region" description="Helical" evidence="14">
    <location>
        <begin position="129"/>
        <end position="153"/>
    </location>
</feature>
<keyword evidence="8" id="KW-0443">Lipid metabolism</keyword>
<evidence type="ECO:0000256" key="6">
    <source>
        <dbReference type="ARBA" id="ARBA00022989"/>
    </source>
</evidence>
<dbReference type="GO" id="GO:0004769">
    <property type="term" value="F:steroid Delta-isomerase activity"/>
    <property type="evidence" value="ECO:0007669"/>
    <property type="project" value="TreeGrafter"/>
</dbReference>
<feature type="transmembrane region" description="Helical" evidence="14">
    <location>
        <begin position="26"/>
        <end position="45"/>
    </location>
</feature>
<dbReference type="PANTHER" id="PTHR14207">
    <property type="entry name" value="STEROL ISOMERASE"/>
    <property type="match status" value="1"/>
</dbReference>
<evidence type="ECO:0000256" key="12">
    <source>
        <dbReference type="ARBA" id="ARBA00023235"/>
    </source>
</evidence>
<comment type="similarity">
    <text evidence="2">Belongs to the EBP family.</text>
</comment>
<gene>
    <name evidence="16" type="ORF">POLS_LOCUS8224</name>
</gene>
<evidence type="ECO:0000256" key="14">
    <source>
        <dbReference type="SAM" id="Phobius"/>
    </source>
</evidence>
<dbReference type="InterPro" id="IPR033118">
    <property type="entry name" value="EXPERA"/>
</dbReference>
<dbReference type="AlphaFoldDB" id="A0A9W4N1W1"/>
<dbReference type="InterPro" id="IPR007905">
    <property type="entry name" value="EBP"/>
</dbReference>
<dbReference type="GO" id="GO:0016126">
    <property type="term" value="P:sterol biosynthetic process"/>
    <property type="evidence" value="ECO:0007669"/>
    <property type="project" value="UniProtKB-KW"/>
</dbReference>
<dbReference type="OrthoDB" id="58557at2759"/>
<dbReference type="PANTHER" id="PTHR14207:SF0">
    <property type="entry name" value="3-BETA-HYDROXYSTEROID-DELTA(8),DELTA(7)-ISOMERASE"/>
    <property type="match status" value="1"/>
</dbReference>
<keyword evidence="11" id="KW-0753">Steroid metabolism</keyword>
<evidence type="ECO:0000256" key="7">
    <source>
        <dbReference type="ARBA" id="ARBA00023011"/>
    </source>
</evidence>
<evidence type="ECO:0000313" key="17">
    <source>
        <dbReference type="Proteomes" id="UP001153618"/>
    </source>
</evidence>
<comment type="caution">
    <text evidence="16">The sequence shown here is derived from an EMBL/GenBank/DDBJ whole genome shotgun (WGS) entry which is preliminary data.</text>
</comment>
<evidence type="ECO:0000256" key="11">
    <source>
        <dbReference type="ARBA" id="ARBA00023221"/>
    </source>
</evidence>
<evidence type="ECO:0000256" key="5">
    <source>
        <dbReference type="ARBA" id="ARBA00022955"/>
    </source>
</evidence>
<evidence type="ECO:0000259" key="15">
    <source>
        <dbReference type="PROSITE" id="PS51751"/>
    </source>
</evidence>
<dbReference type="GO" id="GO:0016020">
    <property type="term" value="C:membrane"/>
    <property type="evidence" value="ECO:0007669"/>
    <property type="project" value="UniProtKB-SubCell"/>
</dbReference>
<evidence type="ECO:0000256" key="2">
    <source>
        <dbReference type="ARBA" id="ARBA00008337"/>
    </source>
</evidence>